<evidence type="ECO:0000256" key="8">
    <source>
        <dbReference type="ARBA" id="ARBA00023268"/>
    </source>
</evidence>
<dbReference type="EC" id="2.3.1.1" evidence="13"/>
<dbReference type="NCBIfam" id="TIGR00120">
    <property type="entry name" value="ArgJ"/>
    <property type="match status" value="1"/>
</dbReference>
<evidence type="ECO:0000256" key="10">
    <source>
        <dbReference type="ARBA" id="ARBA00048372"/>
    </source>
</evidence>
<dbReference type="GO" id="GO:0006526">
    <property type="term" value="P:L-arginine biosynthetic process"/>
    <property type="evidence" value="ECO:0007669"/>
    <property type="project" value="UniProtKB-UniRule"/>
</dbReference>
<keyword evidence="4 13" id="KW-0055">Arginine biosynthesis</keyword>
<proteinExistence type="inferred from homology"/>
<evidence type="ECO:0000256" key="7">
    <source>
        <dbReference type="ARBA" id="ARBA00022813"/>
    </source>
</evidence>
<keyword evidence="13" id="KW-0963">Cytoplasm</keyword>
<dbReference type="Pfam" id="PF01960">
    <property type="entry name" value="ArgJ"/>
    <property type="match status" value="1"/>
</dbReference>
<dbReference type="Gene3D" id="3.10.20.340">
    <property type="entry name" value="ArgJ beta chain, C-terminal domain"/>
    <property type="match status" value="1"/>
</dbReference>
<dbReference type="UniPathway" id="UPA00068">
    <property type="reaction ID" value="UER00106"/>
</dbReference>
<comment type="pathway">
    <text evidence="13">Amino-acid biosynthesis; L-arginine biosynthesis; L-ornithine and N-acetyl-L-glutamate from L-glutamate and N(2)-acetyl-L-ornithine (cyclic): step 1/1.</text>
</comment>
<gene>
    <name evidence="13" type="primary">argJ</name>
    <name evidence="14" type="ORF">SAMN02982927_00977</name>
</gene>
<evidence type="ECO:0000313" key="15">
    <source>
        <dbReference type="Proteomes" id="UP000198752"/>
    </source>
</evidence>
<dbReference type="RefSeq" id="WP_093670652.1">
    <property type="nucleotide sequence ID" value="NZ_FOOY01000006.1"/>
</dbReference>
<evidence type="ECO:0000256" key="2">
    <source>
        <dbReference type="ARBA" id="ARBA00006774"/>
    </source>
</evidence>
<feature type="binding site" evidence="13">
    <location>
        <position position="281"/>
    </location>
    <ligand>
        <name>substrate</name>
    </ligand>
</feature>
<keyword evidence="9 13" id="KW-0012">Acyltransferase</keyword>
<comment type="subcellular location">
    <subcellularLocation>
        <location evidence="1 13">Cytoplasm</location>
    </subcellularLocation>
</comment>
<keyword evidence="7 13" id="KW-0068">Autocatalytic cleavage</keyword>
<dbReference type="Gene3D" id="3.60.70.12">
    <property type="entry name" value="L-amino peptidase D-ALA esterase/amidase"/>
    <property type="match status" value="1"/>
</dbReference>
<accession>A0A1I2PYA0</accession>
<dbReference type="FunFam" id="3.30.2330.10:FF:000001">
    <property type="entry name" value="Arginine biosynthesis bifunctional protein ArgJ, mitochondrial"/>
    <property type="match status" value="1"/>
</dbReference>
<dbReference type="SUPFAM" id="SSF56266">
    <property type="entry name" value="DmpA/ArgJ-like"/>
    <property type="match status" value="1"/>
</dbReference>
<dbReference type="NCBIfam" id="NF003802">
    <property type="entry name" value="PRK05388.1"/>
    <property type="match status" value="1"/>
</dbReference>
<evidence type="ECO:0000256" key="9">
    <source>
        <dbReference type="ARBA" id="ARBA00023315"/>
    </source>
</evidence>
<dbReference type="InterPro" id="IPR016117">
    <property type="entry name" value="ArgJ-like_dom_sf"/>
</dbReference>
<dbReference type="Gene3D" id="3.30.2330.10">
    <property type="entry name" value="arginine biosynthesis bifunctional protein suprefamily"/>
    <property type="match status" value="1"/>
</dbReference>
<dbReference type="AlphaFoldDB" id="A0A1I2PYA0"/>
<dbReference type="InterPro" id="IPR042195">
    <property type="entry name" value="ArgJ_beta_C"/>
</dbReference>
<feature type="chain" id="PRO_5023326071" description="Arginine biosynthesis bifunctional protein ArgJ beta chain" evidence="13">
    <location>
        <begin position="195"/>
        <end position="408"/>
    </location>
</feature>
<dbReference type="PANTHER" id="PTHR23100:SF0">
    <property type="entry name" value="ARGININE BIOSYNTHESIS BIFUNCTIONAL PROTEIN ARGJ, MITOCHONDRIAL"/>
    <property type="match status" value="1"/>
</dbReference>
<evidence type="ECO:0000256" key="5">
    <source>
        <dbReference type="ARBA" id="ARBA00022605"/>
    </source>
</evidence>
<dbReference type="Proteomes" id="UP000198752">
    <property type="component" value="Unassembled WGS sequence"/>
</dbReference>
<comment type="function">
    <text evidence="12 13">Catalyzes two activities which are involved in the cyclic version of arginine biosynthesis: the synthesis of N-acetylglutamate from glutamate and acetyl-CoA as the acetyl donor, and of ornithine by transacetylation between N(2)-acetylornithine and glutamate.</text>
</comment>
<feature type="site" description="Cleavage; by autolysis" evidence="13">
    <location>
        <begin position="194"/>
        <end position="195"/>
    </location>
</feature>
<dbReference type="InterPro" id="IPR002813">
    <property type="entry name" value="Arg_biosynth_ArgJ"/>
</dbReference>
<evidence type="ECO:0000256" key="4">
    <source>
        <dbReference type="ARBA" id="ARBA00022571"/>
    </source>
</evidence>
<dbReference type="GO" id="GO:0004042">
    <property type="term" value="F:L-glutamate N-acetyltransferase activity"/>
    <property type="evidence" value="ECO:0007669"/>
    <property type="project" value="UniProtKB-UniRule"/>
</dbReference>
<keyword evidence="8 13" id="KW-0511">Multifunctional enzyme</keyword>
<dbReference type="FunFam" id="3.60.70.12:FF:000001">
    <property type="entry name" value="Arginine biosynthesis bifunctional protein ArgJ, chloroplastic"/>
    <property type="match status" value="1"/>
</dbReference>
<evidence type="ECO:0000256" key="3">
    <source>
        <dbReference type="ARBA" id="ARBA00011475"/>
    </source>
</evidence>
<dbReference type="EMBL" id="FOOY01000006">
    <property type="protein sequence ID" value="SFG21102.1"/>
    <property type="molecule type" value="Genomic_DNA"/>
</dbReference>
<evidence type="ECO:0000256" key="12">
    <source>
        <dbReference type="ARBA" id="ARBA00054976"/>
    </source>
</evidence>
<dbReference type="GO" id="GO:0004358">
    <property type="term" value="F:L-glutamate N-acetyltransferase activity, acting on acetyl-L-ornithine as donor"/>
    <property type="evidence" value="ECO:0007669"/>
    <property type="project" value="UniProtKB-UniRule"/>
</dbReference>
<sequence>MEETYHKQTEIIHIEDGSVGSPNGFKTGGQNIGLRTGRPDMGWIYSEVPASAAGVYTTNVFQAAPLQVTQAGIAKEKKLQAILVNTVSANSCTGEQGIDNAFMTRKWMAEHLGISDHLVGVASTGVIGMQLPMDKMEHGITGIALDAPEAPFEEAILTTDTKPKHLAVQFEIDGKKVTIGGACKGSGMIHPNMATMLGFVTTDAAVEPDALSLALKSVVNQTFNRITVDGDTSTNDMVLLLANGQAENHQLNEQHPEWQTFLNGLEHVCQGLAKFIAGDGEGATKLIEVQVSGAKDDHSAEIISKSIIGSSLVKTAVFGSDANWGRVICAMGYSGEHFDTNKVSMALGDFVLFKDGMPVDFNEEQAKAYLDGDSVVIKTKLGEGFGKAVAWGCDLTYNYVKINASYRS</sequence>
<evidence type="ECO:0000256" key="1">
    <source>
        <dbReference type="ARBA" id="ARBA00004496"/>
    </source>
</evidence>
<comment type="catalytic activity">
    <reaction evidence="11 13">
        <text>N(2)-acetyl-L-ornithine + L-glutamate = N-acetyl-L-glutamate + L-ornithine</text>
        <dbReference type="Rhea" id="RHEA:15349"/>
        <dbReference type="ChEBI" id="CHEBI:29985"/>
        <dbReference type="ChEBI" id="CHEBI:44337"/>
        <dbReference type="ChEBI" id="CHEBI:46911"/>
        <dbReference type="ChEBI" id="CHEBI:57805"/>
        <dbReference type="EC" id="2.3.1.35"/>
    </reaction>
</comment>
<keyword evidence="5 13" id="KW-0028">Amino-acid biosynthesis</keyword>
<keyword evidence="6 13" id="KW-0808">Transferase</keyword>
<dbReference type="PANTHER" id="PTHR23100">
    <property type="entry name" value="ARGININE BIOSYNTHESIS BIFUNCTIONAL PROTEIN ARGJ"/>
    <property type="match status" value="1"/>
</dbReference>
<feature type="active site" description="Nucleophile" evidence="13">
    <location>
        <position position="195"/>
    </location>
</feature>
<feature type="site" description="Involved in the stabilization of negative charge on the oxyanion by the formation of the oxyanion hole" evidence="13">
    <location>
        <position position="125"/>
    </location>
</feature>
<reference evidence="15" key="1">
    <citation type="submission" date="2016-10" db="EMBL/GenBank/DDBJ databases">
        <authorList>
            <person name="Varghese N."/>
            <person name="Submissions S."/>
        </authorList>
    </citation>
    <scope>NUCLEOTIDE SEQUENCE [LARGE SCALE GENOMIC DNA]</scope>
    <source>
        <strain evidence="15">ATCC 700379</strain>
    </source>
</reference>
<feature type="binding site" evidence="13">
    <location>
        <position position="158"/>
    </location>
    <ligand>
        <name>substrate</name>
    </ligand>
</feature>
<dbReference type="GO" id="GO:0006592">
    <property type="term" value="P:ornithine biosynthetic process"/>
    <property type="evidence" value="ECO:0007669"/>
    <property type="project" value="TreeGrafter"/>
</dbReference>
<dbReference type="GO" id="GO:0005737">
    <property type="term" value="C:cytoplasm"/>
    <property type="evidence" value="ECO:0007669"/>
    <property type="project" value="UniProtKB-SubCell"/>
</dbReference>
<feature type="binding site" evidence="13">
    <location>
        <position position="195"/>
    </location>
    <ligand>
        <name>substrate</name>
    </ligand>
</feature>
<evidence type="ECO:0000256" key="13">
    <source>
        <dbReference type="HAMAP-Rule" id="MF_01106"/>
    </source>
</evidence>
<dbReference type="EC" id="2.3.1.35" evidence="13"/>
<comment type="similarity">
    <text evidence="2 13">Belongs to the ArgJ family.</text>
</comment>
<dbReference type="HAMAP" id="MF_01106">
    <property type="entry name" value="ArgJ"/>
    <property type="match status" value="1"/>
</dbReference>
<comment type="subunit">
    <text evidence="3 13">Heterotetramer of two alpha and two beta chains.</text>
</comment>
<name>A0A1I2PYA0_9BACL</name>
<feature type="binding site" evidence="13">
    <location>
        <position position="184"/>
    </location>
    <ligand>
        <name>substrate</name>
    </ligand>
</feature>
<organism evidence="14 15">
    <name type="scientific">Sporolactobacillus nakayamae</name>
    <dbReference type="NCBI Taxonomy" id="269670"/>
    <lineage>
        <taxon>Bacteria</taxon>
        <taxon>Bacillati</taxon>
        <taxon>Bacillota</taxon>
        <taxon>Bacilli</taxon>
        <taxon>Bacillales</taxon>
        <taxon>Sporolactobacillaceae</taxon>
        <taxon>Sporolactobacillus</taxon>
    </lineage>
</organism>
<dbReference type="OrthoDB" id="9804242at2"/>
<protein>
    <recommendedName>
        <fullName evidence="13">Arginine biosynthesis bifunctional protein ArgJ</fullName>
    </recommendedName>
    <domain>
        <recommendedName>
            <fullName evidence="13">Glutamate N-acetyltransferase</fullName>
            <ecNumber evidence="13">2.3.1.35</ecNumber>
        </recommendedName>
        <alternativeName>
            <fullName evidence="13">Ornithine acetyltransferase</fullName>
            <shortName evidence="13">OATase</shortName>
        </alternativeName>
        <alternativeName>
            <fullName evidence="13">Ornithine transacetylase</fullName>
        </alternativeName>
    </domain>
    <domain>
        <recommendedName>
            <fullName evidence="13">Amino-acid acetyltransferase</fullName>
            <ecNumber evidence="13">2.3.1.1</ecNumber>
        </recommendedName>
        <alternativeName>
            <fullName evidence="13">N-acetylglutamate synthase</fullName>
            <shortName evidence="13">AGSase</shortName>
        </alternativeName>
    </domain>
    <component>
        <recommendedName>
            <fullName evidence="13">Arginine biosynthesis bifunctional protein ArgJ alpha chain</fullName>
        </recommendedName>
    </component>
    <component>
        <recommendedName>
            <fullName evidence="13">Arginine biosynthesis bifunctional protein ArgJ beta chain</fullName>
        </recommendedName>
    </component>
</protein>
<feature type="site" description="Involved in the stabilization of negative charge on the oxyanion by the formation of the oxyanion hole" evidence="13">
    <location>
        <position position="124"/>
    </location>
</feature>
<feature type="binding site" evidence="13">
    <location>
        <position position="403"/>
    </location>
    <ligand>
        <name>substrate</name>
    </ligand>
</feature>
<keyword evidence="15" id="KW-1185">Reference proteome</keyword>
<feature type="chain" id="PRO_5023326072" description="Arginine biosynthesis bifunctional protein ArgJ alpha chain" evidence="13">
    <location>
        <begin position="1"/>
        <end position="194"/>
    </location>
</feature>
<dbReference type="STRING" id="269670.SAMN02982927_00977"/>
<evidence type="ECO:0000313" key="14">
    <source>
        <dbReference type="EMBL" id="SFG21102.1"/>
    </source>
</evidence>
<comment type="catalytic activity">
    <reaction evidence="10 13">
        <text>L-glutamate + acetyl-CoA = N-acetyl-L-glutamate + CoA + H(+)</text>
        <dbReference type="Rhea" id="RHEA:24292"/>
        <dbReference type="ChEBI" id="CHEBI:15378"/>
        <dbReference type="ChEBI" id="CHEBI:29985"/>
        <dbReference type="ChEBI" id="CHEBI:44337"/>
        <dbReference type="ChEBI" id="CHEBI:57287"/>
        <dbReference type="ChEBI" id="CHEBI:57288"/>
        <dbReference type="EC" id="2.3.1.1"/>
    </reaction>
</comment>
<comment type="pathway">
    <text evidence="13">Amino-acid biosynthesis; L-arginine biosynthesis; N(2)-acetyl-L-ornithine from L-glutamate: step 1/4.</text>
</comment>
<dbReference type="CDD" id="cd02152">
    <property type="entry name" value="OAT"/>
    <property type="match status" value="1"/>
</dbReference>
<evidence type="ECO:0000256" key="11">
    <source>
        <dbReference type="ARBA" id="ARBA00049439"/>
    </source>
</evidence>
<evidence type="ECO:0000256" key="6">
    <source>
        <dbReference type="ARBA" id="ARBA00022679"/>
    </source>
</evidence>
<feature type="binding site" evidence="13">
    <location>
        <position position="408"/>
    </location>
    <ligand>
        <name>substrate</name>
    </ligand>
</feature>
<dbReference type="FunFam" id="3.10.20.340:FF:000001">
    <property type="entry name" value="Arginine biosynthesis bifunctional protein ArgJ, chloroplastic"/>
    <property type="match status" value="1"/>
</dbReference>